<evidence type="ECO:0000313" key="2">
    <source>
        <dbReference type="Proteomes" id="UP000314294"/>
    </source>
</evidence>
<name>A0A4Z2J378_9TELE</name>
<comment type="caution">
    <text evidence="1">The sequence shown here is derived from an EMBL/GenBank/DDBJ whole genome shotgun (WGS) entry which is preliminary data.</text>
</comment>
<evidence type="ECO:0000313" key="1">
    <source>
        <dbReference type="EMBL" id="TNN84795.1"/>
    </source>
</evidence>
<sequence>MSTLPSCAARCSGVMPWRVTVLVEAPYSRRVVVISIWFFFAAMWRGVLAPWSSSVVATSRWPSRAARWRGVYPELVVASGNAPLDSSWATMSCLPRRLEMCSGVWSSCRLGGHVQRRQVVVGHVVHGNLVVQQQLDAVEVVALRRHVERRQAVLEGTSSRTMLPFPRLDATCSGVMSF</sequence>
<dbReference type="AlphaFoldDB" id="A0A4Z2J378"/>
<accession>A0A4Z2J378</accession>
<protein>
    <submittedName>
        <fullName evidence="1">Uncharacterized protein</fullName>
    </submittedName>
</protein>
<organism evidence="1 2">
    <name type="scientific">Liparis tanakae</name>
    <name type="common">Tanaka's snailfish</name>
    <dbReference type="NCBI Taxonomy" id="230148"/>
    <lineage>
        <taxon>Eukaryota</taxon>
        <taxon>Metazoa</taxon>
        <taxon>Chordata</taxon>
        <taxon>Craniata</taxon>
        <taxon>Vertebrata</taxon>
        <taxon>Euteleostomi</taxon>
        <taxon>Actinopterygii</taxon>
        <taxon>Neopterygii</taxon>
        <taxon>Teleostei</taxon>
        <taxon>Neoteleostei</taxon>
        <taxon>Acanthomorphata</taxon>
        <taxon>Eupercaria</taxon>
        <taxon>Perciformes</taxon>
        <taxon>Cottioidei</taxon>
        <taxon>Cottales</taxon>
        <taxon>Liparidae</taxon>
        <taxon>Liparis</taxon>
    </lineage>
</organism>
<proteinExistence type="predicted"/>
<reference evidence="1 2" key="1">
    <citation type="submission" date="2019-03" db="EMBL/GenBank/DDBJ databases">
        <title>First draft genome of Liparis tanakae, snailfish: a comprehensive survey of snailfish specific genes.</title>
        <authorList>
            <person name="Kim W."/>
            <person name="Song I."/>
            <person name="Jeong J.-H."/>
            <person name="Kim D."/>
            <person name="Kim S."/>
            <person name="Ryu S."/>
            <person name="Song J.Y."/>
            <person name="Lee S.K."/>
        </authorList>
    </citation>
    <scope>NUCLEOTIDE SEQUENCE [LARGE SCALE GENOMIC DNA]</scope>
    <source>
        <tissue evidence="1">Muscle</tissue>
    </source>
</reference>
<gene>
    <name evidence="1" type="ORF">EYF80_004840</name>
</gene>
<dbReference type="EMBL" id="SRLO01000024">
    <property type="protein sequence ID" value="TNN84795.1"/>
    <property type="molecule type" value="Genomic_DNA"/>
</dbReference>
<dbReference type="Proteomes" id="UP000314294">
    <property type="component" value="Unassembled WGS sequence"/>
</dbReference>
<keyword evidence="2" id="KW-1185">Reference proteome</keyword>